<dbReference type="SUPFAM" id="SSF56219">
    <property type="entry name" value="DNase I-like"/>
    <property type="match status" value="1"/>
</dbReference>
<reference evidence="1 2" key="1">
    <citation type="submission" date="2020-10" db="EMBL/GenBank/DDBJ databases">
        <title>The Coptis chinensis genome and diversification of protoberbering-type alkaloids.</title>
        <authorList>
            <person name="Wang B."/>
            <person name="Shu S."/>
            <person name="Song C."/>
            <person name="Liu Y."/>
        </authorList>
    </citation>
    <scope>NUCLEOTIDE SEQUENCE [LARGE SCALE GENOMIC DNA]</scope>
    <source>
        <strain evidence="1">HL-2020</strain>
        <tissue evidence="1">Leaf</tissue>
    </source>
</reference>
<comment type="caution">
    <text evidence="1">The sequence shown here is derived from an EMBL/GenBank/DDBJ whole genome shotgun (WGS) entry which is preliminary data.</text>
</comment>
<sequence length="311" mass="33706">MALETVCGKTVENFTAEKFSSEGATEYITAVTFSLEGATEYIIAVNFSPEGATEKFSSEGAIANFSTQSAAEKFSPDAHTKVANEKNDVMIVNSVVEHDLNPQEACEVVVMASTEIEPSLNESLVARVSSTLAENRVKVTAAAAPLISPAAGIPVSLVQKELTPNIVPNFRSNNEEVVGLQVLNTSTVGEIFASPLAHGPSPNIVSNFTHEEAVGVQAMNKLGDFGALNCFWMTIGDFNIVATSLEKKGGRHPNQRARNEFIDFININSLRDTTTLSLRYSWCNRRNPKQLIILLWGGVGTESIYMDWVSK</sequence>
<dbReference type="InterPro" id="IPR036691">
    <property type="entry name" value="Endo/exonu/phosph_ase_sf"/>
</dbReference>
<protein>
    <submittedName>
        <fullName evidence="1">Uncharacterized protein</fullName>
    </submittedName>
</protein>
<dbReference type="EMBL" id="JADFTS010000003">
    <property type="protein sequence ID" value="KAF9614649.1"/>
    <property type="molecule type" value="Genomic_DNA"/>
</dbReference>
<accession>A0A835M5I9</accession>
<dbReference type="Proteomes" id="UP000631114">
    <property type="component" value="Unassembled WGS sequence"/>
</dbReference>
<organism evidence="1 2">
    <name type="scientific">Coptis chinensis</name>
    <dbReference type="NCBI Taxonomy" id="261450"/>
    <lineage>
        <taxon>Eukaryota</taxon>
        <taxon>Viridiplantae</taxon>
        <taxon>Streptophyta</taxon>
        <taxon>Embryophyta</taxon>
        <taxon>Tracheophyta</taxon>
        <taxon>Spermatophyta</taxon>
        <taxon>Magnoliopsida</taxon>
        <taxon>Ranunculales</taxon>
        <taxon>Ranunculaceae</taxon>
        <taxon>Coptidoideae</taxon>
        <taxon>Coptis</taxon>
    </lineage>
</organism>
<gene>
    <name evidence="1" type="ORF">IFM89_019626</name>
</gene>
<proteinExistence type="predicted"/>
<evidence type="ECO:0000313" key="1">
    <source>
        <dbReference type="EMBL" id="KAF9614649.1"/>
    </source>
</evidence>
<name>A0A835M5I9_9MAGN</name>
<evidence type="ECO:0000313" key="2">
    <source>
        <dbReference type="Proteomes" id="UP000631114"/>
    </source>
</evidence>
<dbReference type="AlphaFoldDB" id="A0A835M5I9"/>
<keyword evidence="2" id="KW-1185">Reference proteome</keyword>